<dbReference type="InParanoid" id="A0A3Q3FCU8"/>
<proteinExistence type="predicted"/>
<dbReference type="FunCoup" id="A0A3Q3FCU8">
    <property type="interactions" value="642"/>
</dbReference>
<evidence type="ECO:0000313" key="2">
    <source>
        <dbReference type="Proteomes" id="UP000261660"/>
    </source>
</evidence>
<dbReference type="PANTHER" id="PTHR36686:SF1">
    <property type="entry name" value="SYNAPTONEMAL COMPLEX CENTRAL ELEMENT PROTEIN 3"/>
    <property type="match status" value="1"/>
</dbReference>
<dbReference type="GO" id="GO:0007283">
    <property type="term" value="P:spermatogenesis"/>
    <property type="evidence" value="ECO:0007669"/>
    <property type="project" value="InterPro"/>
</dbReference>
<reference evidence="1" key="1">
    <citation type="submission" date="2025-08" db="UniProtKB">
        <authorList>
            <consortium name="Ensembl"/>
        </authorList>
    </citation>
    <scope>IDENTIFICATION</scope>
</reference>
<organism evidence="1 2">
    <name type="scientific">Labrus bergylta</name>
    <name type="common">ballan wrasse</name>
    <dbReference type="NCBI Taxonomy" id="56723"/>
    <lineage>
        <taxon>Eukaryota</taxon>
        <taxon>Metazoa</taxon>
        <taxon>Chordata</taxon>
        <taxon>Craniata</taxon>
        <taxon>Vertebrata</taxon>
        <taxon>Euteleostomi</taxon>
        <taxon>Actinopterygii</taxon>
        <taxon>Neopterygii</taxon>
        <taxon>Teleostei</taxon>
        <taxon>Neoteleostei</taxon>
        <taxon>Acanthomorphata</taxon>
        <taxon>Eupercaria</taxon>
        <taxon>Labriformes</taxon>
        <taxon>Labridae</taxon>
        <taxon>Labrus</taxon>
    </lineage>
</organism>
<name>A0A3Q3FCU8_9LABR</name>
<dbReference type="AlphaFoldDB" id="A0A3Q3FCU8"/>
<protein>
    <recommendedName>
        <fullName evidence="3">Synaptonemal complex central element protein 3</fullName>
    </recommendedName>
</protein>
<dbReference type="GeneTree" id="ENSGT00940000176934"/>
<dbReference type="InterPro" id="IPR028145">
    <property type="entry name" value="Synaptonemal_3"/>
</dbReference>
<reference evidence="1" key="2">
    <citation type="submission" date="2025-09" db="UniProtKB">
        <authorList>
            <consortium name="Ensembl"/>
        </authorList>
    </citation>
    <scope>IDENTIFICATION</scope>
</reference>
<dbReference type="PANTHER" id="PTHR36686">
    <property type="entry name" value="SYNAPTONEMAL COMPLEX CENTRAL ELEMENT PROTEIN 3"/>
    <property type="match status" value="1"/>
</dbReference>
<dbReference type="STRING" id="56723.ENSLBEP00000017399"/>
<evidence type="ECO:0008006" key="3">
    <source>
        <dbReference type="Google" id="ProtNLM"/>
    </source>
</evidence>
<evidence type="ECO:0000313" key="1">
    <source>
        <dbReference type="Ensembl" id="ENSLBEP00000017399.1"/>
    </source>
</evidence>
<dbReference type="GO" id="GO:0007131">
    <property type="term" value="P:reciprocal meiotic recombination"/>
    <property type="evidence" value="ECO:0007669"/>
    <property type="project" value="InterPro"/>
</dbReference>
<dbReference type="GO" id="GO:0007130">
    <property type="term" value="P:synaptonemal complex assembly"/>
    <property type="evidence" value="ECO:0007669"/>
    <property type="project" value="InterPro"/>
</dbReference>
<keyword evidence="2" id="KW-1185">Reference proteome</keyword>
<accession>A0A3Q3FCU8</accession>
<dbReference type="Pfam" id="PF15191">
    <property type="entry name" value="Synaptonemal_3"/>
    <property type="match status" value="1"/>
</dbReference>
<sequence length="88" mass="10018">MTGSASLPEIPRDNNEGVLELNKDLETMIENVENISVQVTWMAYDLVALRTSPELGSSLQKLEEAYRRCRAAVIFDQIELLYRTVQKC</sequence>
<dbReference type="Ensembl" id="ENSLBET00000018382.1">
    <property type="protein sequence ID" value="ENSLBEP00000017399.1"/>
    <property type="gene ID" value="ENSLBEG00000013404.1"/>
</dbReference>
<dbReference type="Proteomes" id="UP000261660">
    <property type="component" value="Unplaced"/>
</dbReference>